<dbReference type="STRING" id="2018661.A0A2A2JTE8"/>
<evidence type="ECO:0000259" key="5">
    <source>
        <dbReference type="SMART" id="SM00822"/>
    </source>
</evidence>
<dbReference type="PANTHER" id="PTHR44196:SF1">
    <property type="entry name" value="DEHYDROGENASE_REDUCTASE SDR FAMILY MEMBER 7B"/>
    <property type="match status" value="1"/>
</dbReference>
<evidence type="ECO:0000256" key="1">
    <source>
        <dbReference type="ARBA" id="ARBA00006484"/>
    </source>
</evidence>
<evidence type="ECO:0000256" key="3">
    <source>
        <dbReference type="ARBA" id="ARBA00037096"/>
    </source>
</evidence>
<keyword evidence="2" id="KW-0560">Oxidoreductase</keyword>
<comment type="caution">
    <text evidence="6">The sequence shown here is derived from an EMBL/GenBank/DDBJ whole genome shotgun (WGS) entry which is preliminary data.</text>
</comment>
<dbReference type="Gene3D" id="3.40.50.720">
    <property type="entry name" value="NAD(P)-binding Rossmann-like Domain"/>
    <property type="match status" value="1"/>
</dbReference>
<reference evidence="6 7" key="1">
    <citation type="journal article" date="2017" name="Curr. Biol.">
        <title>Genome architecture and evolution of a unichromosomal asexual nematode.</title>
        <authorList>
            <person name="Fradin H."/>
            <person name="Zegar C."/>
            <person name="Gutwein M."/>
            <person name="Lucas J."/>
            <person name="Kovtun M."/>
            <person name="Corcoran D."/>
            <person name="Baugh L.R."/>
            <person name="Kiontke K."/>
            <person name="Gunsalus K."/>
            <person name="Fitch D.H."/>
            <person name="Piano F."/>
        </authorList>
    </citation>
    <scope>NUCLEOTIDE SEQUENCE [LARGE SCALE GENOMIC DNA]</scope>
    <source>
        <strain evidence="6">PF1309</strain>
    </source>
</reference>
<evidence type="ECO:0000256" key="2">
    <source>
        <dbReference type="ARBA" id="ARBA00023002"/>
    </source>
</evidence>
<dbReference type="EMBL" id="LIAE01010233">
    <property type="protein sequence ID" value="PAV64945.1"/>
    <property type="molecule type" value="Genomic_DNA"/>
</dbReference>
<evidence type="ECO:0000313" key="7">
    <source>
        <dbReference type="Proteomes" id="UP000218231"/>
    </source>
</evidence>
<dbReference type="EMBL" id="LIAE01010233">
    <property type="protein sequence ID" value="PAV64942.1"/>
    <property type="molecule type" value="Genomic_DNA"/>
</dbReference>
<comment type="similarity">
    <text evidence="1 4">Belongs to the short-chain dehydrogenases/reductases (SDR) family.</text>
</comment>
<evidence type="ECO:0000313" key="6">
    <source>
        <dbReference type="EMBL" id="PAV64943.1"/>
    </source>
</evidence>
<dbReference type="SMART" id="SM00822">
    <property type="entry name" value="PKS_KR"/>
    <property type="match status" value="1"/>
</dbReference>
<dbReference type="InterPro" id="IPR020904">
    <property type="entry name" value="Sc_DH/Rdtase_CS"/>
</dbReference>
<dbReference type="GO" id="GO:0016020">
    <property type="term" value="C:membrane"/>
    <property type="evidence" value="ECO:0007669"/>
    <property type="project" value="TreeGrafter"/>
</dbReference>
<sequence length="275" mass="30557">MSSESLGHLLQSPYLPYALIPASIYAAYRLFYYFLPGAHQLPTLTYKDKTVLITGASSGLGRALAIELHKHGAKLILTARSIVKLKELCAELKTINPNNPHEPDYSYLDICEPNGFDQLVSKALANKDGVKKIDVLINNAGLSMRGNIQDTPIDVHRRVMEVNFFGHVAITKGLAPHISKDGCIIVVSSVQGKLPIPNRSSYSSSKHALEAFFDCLRMEQDIRRHVLIVSAHYIDTGFGSRALDTDGKPIGTEDQNQKHVRKLEMLRKITSYNFN</sequence>
<dbReference type="GO" id="GO:0006629">
    <property type="term" value="P:lipid metabolic process"/>
    <property type="evidence" value="ECO:0007669"/>
    <property type="project" value="UniProtKB-ARBA"/>
</dbReference>
<dbReference type="SUPFAM" id="SSF51735">
    <property type="entry name" value="NAD(P)-binding Rossmann-fold domains"/>
    <property type="match status" value="1"/>
</dbReference>
<proteinExistence type="inferred from homology"/>
<organism evidence="6 7">
    <name type="scientific">Diploscapter pachys</name>
    <dbReference type="NCBI Taxonomy" id="2018661"/>
    <lineage>
        <taxon>Eukaryota</taxon>
        <taxon>Metazoa</taxon>
        <taxon>Ecdysozoa</taxon>
        <taxon>Nematoda</taxon>
        <taxon>Chromadorea</taxon>
        <taxon>Rhabditida</taxon>
        <taxon>Rhabditina</taxon>
        <taxon>Rhabditomorpha</taxon>
        <taxon>Rhabditoidea</taxon>
        <taxon>Rhabditidae</taxon>
        <taxon>Diploscapter</taxon>
    </lineage>
</organism>
<dbReference type="InterPro" id="IPR002347">
    <property type="entry name" value="SDR_fam"/>
</dbReference>
<dbReference type="EMBL" id="LIAE01010233">
    <property type="protein sequence ID" value="PAV64944.1"/>
    <property type="molecule type" value="Genomic_DNA"/>
</dbReference>
<keyword evidence="7" id="KW-1185">Reference proteome</keyword>
<accession>A0A2A2JTE8</accession>
<dbReference type="PROSITE" id="PS00061">
    <property type="entry name" value="ADH_SHORT"/>
    <property type="match status" value="1"/>
</dbReference>
<dbReference type="PANTHER" id="PTHR44196">
    <property type="entry name" value="DEHYDROGENASE/REDUCTASE SDR FAMILY MEMBER 7B"/>
    <property type="match status" value="1"/>
</dbReference>
<feature type="domain" description="Ketoreductase" evidence="5">
    <location>
        <begin position="49"/>
        <end position="237"/>
    </location>
</feature>
<name>A0A2A2JTE8_9BILA</name>
<dbReference type="PRINTS" id="PR00081">
    <property type="entry name" value="GDHRDH"/>
</dbReference>
<dbReference type="GO" id="GO:0016491">
    <property type="term" value="F:oxidoreductase activity"/>
    <property type="evidence" value="ECO:0007669"/>
    <property type="project" value="UniProtKB-KW"/>
</dbReference>
<dbReference type="EMBL" id="LIAE01010233">
    <property type="protein sequence ID" value="PAV64943.1"/>
    <property type="molecule type" value="Genomic_DNA"/>
</dbReference>
<dbReference type="OrthoDB" id="5307821at2759"/>
<dbReference type="InterPro" id="IPR036291">
    <property type="entry name" value="NAD(P)-bd_dom_sf"/>
</dbReference>
<evidence type="ECO:0000256" key="4">
    <source>
        <dbReference type="RuleBase" id="RU000363"/>
    </source>
</evidence>
<protein>
    <recommendedName>
        <fullName evidence="5">Ketoreductase domain-containing protein</fullName>
    </recommendedName>
</protein>
<comment type="function">
    <text evidence="3">Putative oxidoreductase.</text>
</comment>
<dbReference type="AlphaFoldDB" id="A0A2A2JTE8"/>
<dbReference type="Pfam" id="PF00106">
    <property type="entry name" value="adh_short"/>
    <property type="match status" value="1"/>
</dbReference>
<dbReference type="Proteomes" id="UP000218231">
    <property type="component" value="Unassembled WGS sequence"/>
</dbReference>
<dbReference type="InterPro" id="IPR057326">
    <property type="entry name" value="KR_dom"/>
</dbReference>
<gene>
    <name evidence="6" type="ORF">WR25_10559</name>
</gene>
<dbReference type="PRINTS" id="PR00080">
    <property type="entry name" value="SDRFAMILY"/>
</dbReference>